<evidence type="ECO:0000256" key="1">
    <source>
        <dbReference type="ARBA" id="ARBA00022722"/>
    </source>
</evidence>
<evidence type="ECO:0000259" key="3">
    <source>
        <dbReference type="SMART" id="SM00475"/>
    </source>
</evidence>
<evidence type="ECO:0000313" key="4">
    <source>
        <dbReference type="EMBL" id="SVC27930.1"/>
    </source>
</evidence>
<dbReference type="AlphaFoldDB" id="A0A382KTY5"/>
<dbReference type="GO" id="GO:0003677">
    <property type="term" value="F:DNA binding"/>
    <property type="evidence" value="ECO:0007669"/>
    <property type="project" value="InterPro"/>
</dbReference>
<dbReference type="GO" id="GO:0033567">
    <property type="term" value="P:DNA replication, Okazaki fragment processing"/>
    <property type="evidence" value="ECO:0007669"/>
    <property type="project" value="InterPro"/>
</dbReference>
<protein>
    <recommendedName>
        <fullName evidence="3">5'-3' exonuclease domain-containing protein</fullName>
    </recommendedName>
</protein>
<dbReference type="Gene3D" id="3.40.50.1010">
    <property type="entry name" value="5'-nuclease"/>
    <property type="match status" value="1"/>
</dbReference>
<name>A0A382KTY5_9ZZZZ</name>
<proteinExistence type="predicted"/>
<accession>A0A382KTY5</accession>
<feature type="domain" description="5'-3' exonuclease" evidence="3">
    <location>
        <begin position="1"/>
        <end position="143"/>
    </location>
</feature>
<sequence>MKVHVIDGTYELYRAHFSSPPRRAPDGRPVGAVQGLIRSMLSLLRRDDVTHVACAFDHVIESFRNEMFDGYKGGREVPEDLWSQFGLAEQTVAALGIVVWPMNEFEADDALATAANRWGHHPEVDQLIICSPDKDLTQMVEGR</sequence>
<dbReference type="PANTHER" id="PTHR42646">
    <property type="entry name" value="FLAP ENDONUCLEASE XNI"/>
    <property type="match status" value="1"/>
</dbReference>
<dbReference type="InterPro" id="IPR029060">
    <property type="entry name" value="PIN-like_dom_sf"/>
</dbReference>
<dbReference type="InterPro" id="IPR038969">
    <property type="entry name" value="FEN"/>
</dbReference>
<evidence type="ECO:0000256" key="2">
    <source>
        <dbReference type="ARBA" id="ARBA00022801"/>
    </source>
</evidence>
<dbReference type="SUPFAM" id="SSF88723">
    <property type="entry name" value="PIN domain-like"/>
    <property type="match status" value="1"/>
</dbReference>
<feature type="non-terminal residue" evidence="4">
    <location>
        <position position="143"/>
    </location>
</feature>
<keyword evidence="2" id="KW-0378">Hydrolase</keyword>
<gene>
    <name evidence="4" type="ORF">METZ01_LOCUS280784</name>
</gene>
<dbReference type="InterPro" id="IPR002421">
    <property type="entry name" value="5-3_exonuclease"/>
</dbReference>
<dbReference type="GO" id="GO:0017108">
    <property type="term" value="F:5'-flap endonuclease activity"/>
    <property type="evidence" value="ECO:0007669"/>
    <property type="project" value="InterPro"/>
</dbReference>
<keyword evidence="1" id="KW-0540">Nuclease</keyword>
<dbReference type="GO" id="GO:0008409">
    <property type="term" value="F:5'-3' exonuclease activity"/>
    <property type="evidence" value="ECO:0007669"/>
    <property type="project" value="InterPro"/>
</dbReference>
<dbReference type="Pfam" id="PF02739">
    <property type="entry name" value="5_3_exonuc_N"/>
    <property type="match status" value="1"/>
</dbReference>
<organism evidence="4">
    <name type="scientific">marine metagenome</name>
    <dbReference type="NCBI Taxonomy" id="408172"/>
    <lineage>
        <taxon>unclassified sequences</taxon>
        <taxon>metagenomes</taxon>
        <taxon>ecological metagenomes</taxon>
    </lineage>
</organism>
<dbReference type="SMART" id="SM00475">
    <property type="entry name" value="53EXOc"/>
    <property type="match status" value="1"/>
</dbReference>
<dbReference type="PANTHER" id="PTHR42646:SF2">
    <property type="entry name" value="5'-3' EXONUCLEASE FAMILY PROTEIN"/>
    <property type="match status" value="1"/>
</dbReference>
<dbReference type="InterPro" id="IPR020046">
    <property type="entry name" value="5-3_exonucl_a-hlix_arch_N"/>
</dbReference>
<dbReference type="EMBL" id="UINC01082818">
    <property type="protein sequence ID" value="SVC27930.1"/>
    <property type="molecule type" value="Genomic_DNA"/>
</dbReference>
<dbReference type="CDD" id="cd09859">
    <property type="entry name" value="PIN_53EXO"/>
    <property type="match status" value="1"/>
</dbReference>
<reference evidence="4" key="1">
    <citation type="submission" date="2018-05" db="EMBL/GenBank/DDBJ databases">
        <authorList>
            <person name="Lanie J.A."/>
            <person name="Ng W.-L."/>
            <person name="Kazmierczak K.M."/>
            <person name="Andrzejewski T.M."/>
            <person name="Davidsen T.M."/>
            <person name="Wayne K.J."/>
            <person name="Tettelin H."/>
            <person name="Glass J.I."/>
            <person name="Rusch D."/>
            <person name="Podicherti R."/>
            <person name="Tsui H.-C.T."/>
            <person name="Winkler M.E."/>
        </authorList>
    </citation>
    <scope>NUCLEOTIDE SEQUENCE</scope>
</reference>